<name>A0A679JFV3_VARPD</name>
<dbReference type="RefSeq" id="WP_339093556.1">
    <property type="nucleotide sequence ID" value="NZ_LR743508.1"/>
</dbReference>
<evidence type="ECO:0000259" key="3">
    <source>
        <dbReference type="Pfam" id="PF01051"/>
    </source>
</evidence>
<organism evidence="4">
    <name type="scientific">Variovorax paradoxus</name>
    <dbReference type="NCBI Taxonomy" id="34073"/>
    <lineage>
        <taxon>Bacteria</taxon>
        <taxon>Pseudomonadati</taxon>
        <taxon>Pseudomonadota</taxon>
        <taxon>Betaproteobacteria</taxon>
        <taxon>Burkholderiales</taxon>
        <taxon>Comamonadaceae</taxon>
        <taxon>Variovorax</taxon>
    </lineage>
</organism>
<sequence length="461" mass="52127">MAEEDAPPSAPRQSPSADEQSVAKANEAIAIRPKRGRLTLLSRRIYNALLYHSQRQGVDEPVYKLALSELIGDARFNSNNTELLKAHLRDMQATTIEWSTSGPALKRWVSSQLLGTVTIEEQGRGRACMVTWRYPEEIKERLVRPHQYTRVLLEISGQMRSYSAAVLYEIGARYLTSPGRLSMREDVVWWAAVLTGRSDIKEVDYRFLKRDVISKALAEIDALCEDFSIELIEHKRGRKIEEIQFRVVPKMQQRLGEISGAERNIFDLALVGRLIALGIKQEEAQDLYATTDEAQLRATLDHVDQRLRSPTMPELKSPAAYFKDALKKGYAAVKSLAPAEARPAVSPSTPAANQPVMQQQLSPSDRMLRIRELWENDRMAQARAMFAEMQIPAQGELRSQFETQRLEQLAAPIARAWRRDGPASRVAASTFYKWVAQTTWPEEPSDRVLLDFALQRGVAGI</sequence>
<comment type="similarity">
    <text evidence="1">Belongs to the initiator RepB protein family.</text>
</comment>
<dbReference type="InterPro" id="IPR000525">
    <property type="entry name" value="Initiator_Rep_WH1"/>
</dbReference>
<accession>A0A679JFV3</accession>
<dbReference type="SUPFAM" id="SSF46785">
    <property type="entry name" value="Winged helix' DNA-binding domain"/>
    <property type="match status" value="1"/>
</dbReference>
<proteinExistence type="inferred from homology"/>
<gene>
    <name evidence="4" type="ORF">VVAX_05880</name>
</gene>
<dbReference type="GO" id="GO:0003887">
    <property type="term" value="F:DNA-directed DNA polymerase activity"/>
    <property type="evidence" value="ECO:0007669"/>
    <property type="project" value="InterPro"/>
</dbReference>
<dbReference type="AlphaFoldDB" id="A0A679JFV3"/>
<reference evidence="4" key="1">
    <citation type="submission" date="2019-12" db="EMBL/GenBank/DDBJ databases">
        <authorList>
            <person name="Cremers G."/>
        </authorList>
    </citation>
    <scope>NUCLEOTIDE SEQUENCE</scope>
    <source>
        <strain evidence="4">Vvax</strain>
    </source>
</reference>
<dbReference type="InterPro" id="IPR036390">
    <property type="entry name" value="WH_DNA-bd_sf"/>
</dbReference>
<dbReference type="Pfam" id="PF21205">
    <property type="entry name" value="Rep3_C"/>
    <property type="match status" value="1"/>
</dbReference>
<feature type="domain" description="Initiator Rep protein WH1" evidence="3">
    <location>
        <begin position="22"/>
        <end position="170"/>
    </location>
</feature>
<dbReference type="Gene3D" id="1.10.10.10">
    <property type="entry name" value="Winged helix-like DNA-binding domain superfamily/Winged helix DNA-binding domain"/>
    <property type="match status" value="1"/>
</dbReference>
<dbReference type="InterPro" id="IPR036388">
    <property type="entry name" value="WH-like_DNA-bd_sf"/>
</dbReference>
<protein>
    <recommendedName>
        <fullName evidence="3">Initiator Rep protein WH1 domain-containing protein</fullName>
    </recommendedName>
</protein>
<evidence type="ECO:0000256" key="1">
    <source>
        <dbReference type="ARBA" id="ARBA00038283"/>
    </source>
</evidence>
<dbReference type="GO" id="GO:0006270">
    <property type="term" value="P:DNA replication initiation"/>
    <property type="evidence" value="ECO:0007669"/>
    <property type="project" value="InterPro"/>
</dbReference>
<evidence type="ECO:0000256" key="2">
    <source>
        <dbReference type="SAM" id="MobiDB-lite"/>
    </source>
</evidence>
<dbReference type="Pfam" id="PF01051">
    <property type="entry name" value="Rep3_N"/>
    <property type="match status" value="1"/>
</dbReference>
<dbReference type="EMBL" id="LR743508">
    <property type="protein sequence ID" value="CAA2109609.1"/>
    <property type="molecule type" value="Genomic_DNA"/>
</dbReference>
<feature type="region of interest" description="Disordered" evidence="2">
    <location>
        <begin position="1"/>
        <end position="24"/>
    </location>
</feature>
<evidence type="ECO:0000313" key="4">
    <source>
        <dbReference type="EMBL" id="CAA2109609.1"/>
    </source>
</evidence>